<dbReference type="PROSITE" id="PS01000">
    <property type="entry name" value="SDH_CYT_1"/>
    <property type="match status" value="1"/>
</dbReference>
<comment type="similarity">
    <text evidence="3">Belongs to the cytochrome b560 family.</text>
</comment>
<accession>A0A1G7WQ61</accession>
<dbReference type="OrthoDB" id="9799441at2"/>
<evidence type="ECO:0000256" key="6">
    <source>
        <dbReference type="ARBA" id="ARBA00022692"/>
    </source>
</evidence>
<evidence type="ECO:0000256" key="4">
    <source>
        <dbReference type="ARBA" id="ARBA00020076"/>
    </source>
</evidence>
<dbReference type="GO" id="GO:0009055">
    <property type="term" value="F:electron transfer activity"/>
    <property type="evidence" value="ECO:0007669"/>
    <property type="project" value="InterPro"/>
</dbReference>
<keyword evidence="8 13" id="KW-1133">Transmembrane helix</keyword>
<evidence type="ECO:0000256" key="5">
    <source>
        <dbReference type="ARBA" id="ARBA00022617"/>
    </source>
</evidence>
<dbReference type="EMBL" id="FNCV01000002">
    <property type="protein sequence ID" value="SDG74044.1"/>
    <property type="molecule type" value="Genomic_DNA"/>
</dbReference>
<dbReference type="PROSITE" id="PS01001">
    <property type="entry name" value="SDH_CYT_2"/>
    <property type="match status" value="1"/>
</dbReference>
<evidence type="ECO:0000256" key="7">
    <source>
        <dbReference type="ARBA" id="ARBA00022723"/>
    </source>
</evidence>
<comment type="subcellular location">
    <subcellularLocation>
        <location evidence="2">Membrane</location>
        <topology evidence="2">Multi-pass membrane protein</topology>
    </subcellularLocation>
</comment>
<evidence type="ECO:0000256" key="12">
    <source>
        <dbReference type="PIRSR" id="PIRSR000178-1"/>
    </source>
</evidence>
<comment type="function">
    <text evidence="1">Membrane-anchoring subunit of succinate dehydrogenase (SDH).</text>
</comment>
<dbReference type="Pfam" id="PF01127">
    <property type="entry name" value="Sdh_cyt"/>
    <property type="match status" value="1"/>
</dbReference>
<evidence type="ECO:0000256" key="11">
    <source>
        <dbReference type="ARBA" id="ARBA00025912"/>
    </source>
</evidence>
<evidence type="ECO:0000256" key="2">
    <source>
        <dbReference type="ARBA" id="ARBA00004141"/>
    </source>
</evidence>
<keyword evidence="15" id="KW-1185">Reference proteome</keyword>
<feature type="transmembrane region" description="Helical" evidence="13">
    <location>
        <begin position="77"/>
        <end position="101"/>
    </location>
</feature>
<dbReference type="AlphaFoldDB" id="A0A1G7WQ61"/>
<comment type="subunit">
    <text evidence="11">Part of an enzyme complex containing four subunits: a flavoprotein, an iron-sulfur protein, plus two membrane-anchoring proteins, SdhC and SdhD. The complex can form homotrimers.</text>
</comment>
<comment type="cofactor">
    <cofactor evidence="12">
        <name>heme</name>
        <dbReference type="ChEBI" id="CHEBI:30413"/>
    </cofactor>
    <text evidence="12">The heme is bound between the two transmembrane subunits.</text>
</comment>
<evidence type="ECO:0000256" key="8">
    <source>
        <dbReference type="ARBA" id="ARBA00022989"/>
    </source>
</evidence>
<dbReference type="InterPro" id="IPR000701">
    <property type="entry name" value="SuccDH_FuR_B_TM-su"/>
</dbReference>
<dbReference type="PANTHER" id="PTHR10978">
    <property type="entry name" value="SUCCINATE DEHYDROGENASE CYTOCHROME B560 SUBUNIT"/>
    <property type="match status" value="1"/>
</dbReference>
<protein>
    <recommendedName>
        <fullName evidence="4">Succinate dehydrogenase cytochrome b556 subunit</fullName>
    </recommendedName>
</protein>
<dbReference type="GO" id="GO:0006099">
    <property type="term" value="P:tricarboxylic acid cycle"/>
    <property type="evidence" value="ECO:0007669"/>
    <property type="project" value="InterPro"/>
</dbReference>
<dbReference type="CDD" id="cd03499">
    <property type="entry name" value="SQR_TypeC_SdhC"/>
    <property type="match status" value="1"/>
</dbReference>
<evidence type="ECO:0000256" key="13">
    <source>
        <dbReference type="SAM" id="Phobius"/>
    </source>
</evidence>
<keyword evidence="10 13" id="KW-0472">Membrane</keyword>
<feature type="transmembrane region" description="Helical" evidence="13">
    <location>
        <begin position="122"/>
        <end position="142"/>
    </location>
</feature>
<dbReference type="InterPro" id="IPR018495">
    <property type="entry name" value="Succ_DH_cyt_bsu_CS"/>
</dbReference>
<dbReference type="RefSeq" id="WP_092616060.1">
    <property type="nucleotide sequence ID" value="NZ_FNCV01000002.1"/>
</dbReference>
<dbReference type="PIRSF" id="PIRSF000178">
    <property type="entry name" value="SDH_cyt_b560"/>
    <property type="match status" value="1"/>
</dbReference>
<reference evidence="15" key="1">
    <citation type="submission" date="2016-10" db="EMBL/GenBank/DDBJ databases">
        <authorList>
            <person name="Varghese N."/>
            <person name="Submissions S."/>
        </authorList>
    </citation>
    <scope>NUCLEOTIDE SEQUENCE [LARGE SCALE GENOMIC DNA]</scope>
    <source>
        <strain evidence="15">930I</strain>
    </source>
</reference>
<feature type="transmembrane region" description="Helical" evidence="13">
    <location>
        <begin position="44"/>
        <end position="65"/>
    </location>
</feature>
<proteinExistence type="inferred from homology"/>
<dbReference type="STRING" id="83401.SAMN05421742_102283"/>
<dbReference type="InterPro" id="IPR034804">
    <property type="entry name" value="SQR/QFR_C/D"/>
</dbReference>
<evidence type="ECO:0000256" key="1">
    <source>
        <dbReference type="ARBA" id="ARBA00004050"/>
    </source>
</evidence>
<dbReference type="NCBIfam" id="TIGR02970">
    <property type="entry name" value="succ_dehyd_cytB"/>
    <property type="match status" value="1"/>
</dbReference>
<evidence type="ECO:0000256" key="3">
    <source>
        <dbReference type="ARBA" id="ARBA00007244"/>
    </source>
</evidence>
<dbReference type="GO" id="GO:0046872">
    <property type="term" value="F:metal ion binding"/>
    <property type="evidence" value="ECO:0007669"/>
    <property type="project" value="UniProtKB-KW"/>
</dbReference>
<dbReference type="GO" id="GO:0016020">
    <property type="term" value="C:membrane"/>
    <property type="evidence" value="ECO:0007669"/>
    <property type="project" value="UniProtKB-SubCell"/>
</dbReference>
<dbReference type="SUPFAM" id="SSF81343">
    <property type="entry name" value="Fumarate reductase respiratory complex transmembrane subunits"/>
    <property type="match status" value="1"/>
</dbReference>
<keyword evidence="5 12" id="KW-0349">Heme</keyword>
<name>A0A1G7WQ61_9PROT</name>
<keyword evidence="9 12" id="KW-0408">Iron</keyword>
<evidence type="ECO:0000313" key="15">
    <source>
        <dbReference type="Proteomes" id="UP000217076"/>
    </source>
</evidence>
<dbReference type="Gene3D" id="1.20.1300.10">
    <property type="entry name" value="Fumarate reductase/succinate dehydrogenase, transmembrane subunit"/>
    <property type="match status" value="1"/>
</dbReference>
<sequence length="143" mass="15566">MSEPRFSPHLAPYDNQLRRGRPLSPHLQVYRFALTMFLSITHRVTGVGVVLGTVMVMVWLGTAAAGPETYAAAQGFFGSWVGVFLILAWSAATLYHLASGIRFLMWDIGKGFGVEGARRSGIVLAVVWAVLTAVVWAIGFAAW</sequence>
<evidence type="ECO:0000313" key="14">
    <source>
        <dbReference type="EMBL" id="SDG74044.1"/>
    </source>
</evidence>
<organism evidence="14 15">
    <name type="scientific">Roseospirillum parvum</name>
    <dbReference type="NCBI Taxonomy" id="83401"/>
    <lineage>
        <taxon>Bacteria</taxon>
        <taxon>Pseudomonadati</taxon>
        <taxon>Pseudomonadota</taxon>
        <taxon>Alphaproteobacteria</taxon>
        <taxon>Rhodospirillales</taxon>
        <taxon>Rhodospirillaceae</taxon>
        <taxon>Roseospirillum</taxon>
    </lineage>
</organism>
<dbReference type="InterPro" id="IPR014314">
    <property type="entry name" value="Succ_DH_cytb556"/>
</dbReference>
<evidence type="ECO:0000256" key="10">
    <source>
        <dbReference type="ARBA" id="ARBA00023136"/>
    </source>
</evidence>
<gene>
    <name evidence="14" type="ORF">SAMN05421742_102283</name>
</gene>
<dbReference type="PANTHER" id="PTHR10978:SF5">
    <property type="entry name" value="SUCCINATE DEHYDROGENASE CYTOCHROME B560 SUBUNIT, MITOCHONDRIAL"/>
    <property type="match status" value="1"/>
</dbReference>
<keyword evidence="7 12" id="KW-0479">Metal-binding</keyword>
<evidence type="ECO:0000256" key="9">
    <source>
        <dbReference type="ARBA" id="ARBA00023004"/>
    </source>
</evidence>
<feature type="binding site" description="axial binding residue" evidence="12">
    <location>
        <position position="96"/>
    </location>
    <ligand>
        <name>heme</name>
        <dbReference type="ChEBI" id="CHEBI:30413"/>
        <note>ligand shared with second transmembrane subunit</note>
    </ligand>
    <ligandPart>
        <name>Fe</name>
        <dbReference type="ChEBI" id="CHEBI:18248"/>
    </ligandPart>
</feature>
<keyword evidence="6 13" id="KW-0812">Transmembrane</keyword>
<dbReference type="Proteomes" id="UP000217076">
    <property type="component" value="Unassembled WGS sequence"/>
</dbReference>